<dbReference type="Gene3D" id="1.25.40.10">
    <property type="entry name" value="Tetratricopeptide repeat domain"/>
    <property type="match status" value="3"/>
</dbReference>
<dbReference type="InterPro" id="IPR027417">
    <property type="entry name" value="P-loop_NTPase"/>
</dbReference>
<dbReference type="SUPFAM" id="SSF52540">
    <property type="entry name" value="P-loop containing nucleoside triphosphate hydrolases"/>
    <property type="match status" value="1"/>
</dbReference>
<dbReference type="Pfam" id="PF13424">
    <property type="entry name" value="TPR_12"/>
    <property type="match status" value="2"/>
</dbReference>
<evidence type="ECO:0000256" key="4">
    <source>
        <dbReference type="ARBA" id="ARBA00023163"/>
    </source>
</evidence>
<dbReference type="SUPFAM" id="SSF46894">
    <property type="entry name" value="C-terminal effector domain of the bipartite response regulators"/>
    <property type="match status" value="1"/>
</dbReference>
<keyword evidence="2" id="KW-0805">Transcription regulation</keyword>
<dbReference type="GO" id="GO:0003677">
    <property type="term" value="F:DNA binding"/>
    <property type="evidence" value="ECO:0007669"/>
    <property type="project" value="UniProtKB-UniRule"/>
</dbReference>
<comment type="caution">
    <text evidence="8">The sequence shown here is derived from an EMBL/GenBank/DDBJ whole genome shotgun (WGS) entry which is preliminary data.</text>
</comment>
<dbReference type="InterPro" id="IPR011990">
    <property type="entry name" value="TPR-like_helical_dom_sf"/>
</dbReference>
<name>A0A5B2WDK5_9PSEU</name>
<dbReference type="OrthoDB" id="7628974at2"/>
<dbReference type="InterPro" id="IPR005158">
    <property type="entry name" value="BTAD"/>
</dbReference>
<comment type="similarity">
    <text evidence="1">Belongs to the AfsR/DnrI/RedD regulatory family.</text>
</comment>
<feature type="domain" description="OmpR/PhoB-type" evidence="7">
    <location>
        <begin position="25"/>
        <end position="127"/>
    </location>
</feature>
<keyword evidence="5" id="KW-0802">TPR repeat</keyword>
<protein>
    <submittedName>
        <fullName evidence="8">Tetratricopeptide repeat protein</fullName>
    </submittedName>
</protein>
<dbReference type="InterPro" id="IPR051677">
    <property type="entry name" value="AfsR-DnrI-RedD_regulator"/>
</dbReference>
<reference evidence="8 9" key="2">
    <citation type="submission" date="2019-09" db="EMBL/GenBank/DDBJ databases">
        <authorList>
            <person name="Jin C."/>
        </authorList>
    </citation>
    <scope>NUCLEOTIDE SEQUENCE [LARGE SCALE GENOMIC DNA]</scope>
    <source>
        <strain evidence="8 9">AN110305</strain>
    </source>
</reference>
<dbReference type="SMART" id="SM00862">
    <property type="entry name" value="Trans_reg_C"/>
    <property type="match status" value="1"/>
</dbReference>
<evidence type="ECO:0000256" key="2">
    <source>
        <dbReference type="ARBA" id="ARBA00023015"/>
    </source>
</evidence>
<dbReference type="GO" id="GO:0006355">
    <property type="term" value="P:regulation of DNA-templated transcription"/>
    <property type="evidence" value="ECO:0007669"/>
    <property type="project" value="InterPro"/>
</dbReference>
<dbReference type="CDD" id="cd15831">
    <property type="entry name" value="BTAD"/>
    <property type="match status" value="1"/>
</dbReference>
<dbReference type="InterPro" id="IPR036388">
    <property type="entry name" value="WH-like_DNA-bd_sf"/>
</dbReference>
<evidence type="ECO:0000256" key="5">
    <source>
        <dbReference type="PROSITE-ProRule" id="PRU00339"/>
    </source>
</evidence>
<organism evidence="8 9">
    <name type="scientific">Solihabitans fulvus</name>
    <dbReference type="NCBI Taxonomy" id="1892852"/>
    <lineage>
        <taxon>Bacteria</taxon>
        <taxon>Bacillati</taxon>
        <taxon>Actinomycetota</taxon>
        <taxon>Actinomycetes</taxon>
        <taxon>Pseudonocardiales</taxon>
        <taxon>Pseudonocardiaceae</taxon>
        <taxon>Solihabitans</taxon>
    </lineage>
</organism>
<keyword evidence="3 6" id="KW-0238">DNA-binding</keyword>
<evidence type="ECO:0000259" key="7">
    <source>
        <dbReference type="PROSITE" id="PS51755"/>
    </source>
</evidence>
<dbReference type="Pfam" id="PF03704">
    <property type="entry name" value="BTAD"/>
    <property type="match status" value="1"/>
</dbReference>
<dbReference type="Pfam" id="PF00931">
    <property type="entry name" value="NB-ARC"/>
    <property type="match status" value="1"/>
</dbReference>
<dbReference type="InterPro" id="IPR001867">
    <property type="entry name" value="OmpR/PhoB-type_DNA-bd"/>
</dbReference>
<dbReference type="Pfam" id="PF13374">
    <property type="entry name" value="TPR_10"/>
    <property type="match status" value="1"/>
</dbReference>
<evidence type="ECO:0000256" key="1">
    <source>
        <dbReference type="ARBA" id="ARBA00005820"/>
    </source>
</evidence>
<dbReference type="SMART" id="SM00028">
    <property type="entry name" value="TPR"/>
    <property type="match status" value="8"/>
</dbReference>
<dbReference type="Proteomes" id="UP000323454">
    <property type="component" value="Unassembled WGS sequence"/>
</dbReference>
<dbReference type="InterPro" id="IPR016032">
    <property type="entry name" value="Sig_transdc_resp-reg_C-effctor"/>
</dbReference>
<dbReference type="PRINTS" id="PR00364">
    <property type="entry name" value="DISEASERSIST"/>
</dbReference>
<evidence type="ECO:0000313" key="8">
    <source>
        <dbReference type="EMBL" id="KAA2250163.1"/>
    </source>
</evidence>
<dbReference type="GO" id="GO:0000160">
    <property type="term" value="P:phosphorelay signal transduction system"/>
    <property type="evidence" value="ECO:0007669"/>
    <property type="project" value="InterPro"/>
</dbReference>
<evidence type="ECO:0000256" key="6">
    <source>
        <dbReference type="PROSITE-ProRule" id="PRU01091"/>
    </source>
</evidence>
<dbReference type="InterPro" id="IPR019734">
    <property type="entry name" value="TPR_rpt"/>
</dbReference>
<dbReference type="PROSITE" id="PS50005">
    <property type="entry name" value="TPR"/>
    <property type="match status" value="1"/>
</dbReference>
<dbReference type="PANTHER" id="PTHR35807:SF1">
    <property type="entry name" value="TRANSCRIPTIONAL REGULATOR REDD"/>
    <property type="match status" value="1"/>
</dbReference>
<dbReference type="AlphaFoldDB" id="A0A5B2WDK5"/>
<proteinExistence type="inferred from homology"/>
<dbReference type="Gene3D" id="3.40.50.300">
    <property type="entry name" value="P-loop containing nucleotide triphosphate hydrolases"/>
    <property type="match status" value="1"/>
</dbReference>
<dbReference type="SMART" id="SM01043">
    <property type="entry name" value="BTAD"/>
    <property type="match status" value="1"/>
</dbReference>
<evidence type="ECO:0000313" key="9">
    <source>
        <dbReference type="Proteomes" id="UP000323454"/>
    </source>
</evidence>
<evidence type="ECO:0000256" key="3">
    <source>
        <dbReference type="ARBA" id="ARBA00023125"/>
    </source>
</evidence>
<feature type="DNA-binding region" description="OmpR/PhoB-type" evidence="6">
    <location>
        <begin position="25"/>
        <end position="127"/>
    </location>
</feature>
<dbReference type="SUPFAM" id="SSF48452">
    <property type="entry name" value="TPR-like"/>
    <property type="match status" value="4"/>
</dbReference>
<feature type="repeat" description="TPR" evidence="5">
    <location>
        <begin position="950"/>
        <end position="983"/>
    </location>
</feature>
<keyword evidence="9" id="KW-1185">Reference proteome</keyword>
<reference evidence="8 9" key="1">
    <citation type="submission" date="2019-09" db="EMBL/GenBank/DDBJ databases">
        <title>Goodfellowia gen. nov., a new genus of the Pseudonocardineae related to Actinoalloteichus, containing Goodfellowia coeruleoviolacea gen. nov., comb. nov. gen. nov., comb. nov.</title>
        <authorList>
            <person name="Labeda D."/>
        </authorList>
    </citation>
    <scope>NUCLEOTIDE SEQUENCE [LARGE SCALE GENOMIC DNA]</scope>
    <source>
        <strain evidence="8 9">AN110305</strain>
    </source>
</reference>
<dbReference type="PANTHER" id="PTHR35807">
    <property type="entry name" value="TRANSCRIPTIONAL REGULATOR REDD-RELATED"/>
    <property type="match status" value="1"/>
</dbReference>
<dbReference type="GO" id="GO:0043531">
    <property type="term" value="F:ADP binding"/>
    <property type="evidence" value="ECO:0007669"/>
    <property type="project" value="InterPro"/>
</dbReference>
<sequence>MPVDCRCGVSVWVSRCLVGVTTPARGVWDALGGRVEFRLLGAVEAHTGAGVVNLGPRQQRLVLAVLALEVNRLVPVDRLVALVWPVSPPRTAEHAIRVCISRLRAILAGADGRVELVTQGSGYLLRADPASIDVHRFRALVDQAREAATDEDRLALLDRAVGLWSGPALAGAASAQIREQLCHGLDEARLVAVEDRLDARLRLGQHRDTLDELTALVDTHPTRERLVGQLMLARYRSGQASAALDLSRQTRQHLGEELGIDPGAELRDLELAILRNDPVLDWPAAAPQEQADNGHRSPPPAQLPPAVPDFVGRTELLWQLDELVARPEDTSAVVITAIAGTAGVGKTALAVRWAHHVRDRFPDGQLYLNLRGYTKAPPLAPLPALAQLLRALGVAADQVPIDVDEAAGLYRTLLADKRVLVVLDNVANPNQVRPLLPASPGCLVVITSRDRLAGLVAREGARRITVDVLAPEESRALLTGILGARRVADEPSAVAELAGRCAHLPIALRITAANLTNDPHRRIADYLAELDASNLLSAMEIDGDEDAAVRATFDLSYTALRPEAQRLFRLLGLVPGADFTPQAAAALADGTQGQARTLLDQLAGAHLIDAHGPGRYAFHDLLRRYARDRADDTDSADDRAEAVGRLADFYLRHTDAAARLLYPEKVRLPIPGAAGTAFRDHREAVAWLDAERGNLIAAVTDAAGDGRRESAWLLGNALRGYLELRRYNVDGLAVARVALAAADTEGDLRARTALRLDLGRAHAFAGFLDEAAEHYTAALALSRRAEWPDGEADALARVAHTRWEDGQRDVGIACYEQALEINRRIDRTAGQANNLNNLGVLRWQLGQFAAAVECADRAMELYRQVGSPVGVGMSLLNLGEYRRELGELRLSVDHLTSALGLIRQIGDRHGEAITLCALATTYRDLGRQREAMECAEAALACETGDRPAEAETLSVLGTIHFRLGEYQRAVDRHRNALRVSVEVNWLRGKVRALLGLAECALVAGRAEDAVDHIRDVLTQLDGTGFRAFDGEARTALARAFLAQGNRDLAARHARDALLIHAQTGQLLLQAHALYVLGLAAEGTTAALSYLRDAHALFVDIGAPEARRLETLLRQHHQHT</sequence>
<dbReference type="InterPro" id="IPR002182">
    <property type="entry name" value="NB-ARC"/>
</dbReference>
<gene>
    <name evidence="8" type="ORF">F0L68_39150</name>
</gene>
<accession>A0A5B2WDK5</accession>
<keyword evidence="4" id="KW-0804">Transcription</keyword>
<dbReference type="Gene3D" id="1.10.10.10">
    <property type="entry name" value="Winged helix-like DNA-binding domain superfamily/Winged helix DNA-binding domain"/>
    <property type="match status" value="1"/>
</dbReference>
<dbReference type="EMBL" id="VUOB01000093">
    <property type="protein sequence ID" value="KAA2250163.1"/>
    <property type="molecule type" value="Genomic_DNA"/>
</dbReference>
<dbReference type="PROSITE" id="PS51755">
    <property type="entry name" value="OMPR_PHOB"/>
    <property type="match status" value="1"/>
</dbReference>